<dbReference type="AlphaFoldDB" id="A0AA45WVB2"/>
<comment type="caution">
    <text evidence="11">The sequence shown here is derived from an EMBL/GenBank/DDBJ whole genome shotgun (WGS) entry which is preliminary data.</text>
</comment>
<evidence type="ECO:0000256" key="2">
    <source>
        <dbReference type="ARBA" id="ARBA00004613"/>
    </source>
</evidence>
<evidence type="ECO:0000313" key="11">
    <source>
        <dbReference type="EMBL" id="SMP52475.1"/>
    </source>
</evidence>
<feature type="domain" description="Flagellar hook-associated protein FlgK helical" evidence="10">
    <location>
        <begin position="100"/>
        <end position="348"/>
    </location>
</feature>
<keyword evidence="12" id="KW-1185">Reference proteome</keyword>
<evidence type="ECO:0000256" key="6">
    <source>
        <dbReference type="ARBA" id="ARBA00023143"/>
    </source>
</evidence>
<evidence type="ECO:0000256" key="4">
    <source>
        <dbReference type="ARBA" id="ARBA00016244"/>
    </source>
</evidence>
<dbReference type="GO" id="GO:0005576">
    <property type="term" value="C:extracellular region"/>
    <property type="evidence" value="ECO:0007669"/>
    <property type="project" value="UniProtKB-SubCell"/>
</dbReference>
<feature type="domain" description="Flagellar basal body rod protein N-terminal" evidence="8">
    <location>
        <begin position="8"/>
        <end position="38"/>
    </location>
</feature>
<dbReference type="PANTHER" id="PTHR30033:SF1">
    <property type="entry name" value="FLAGELLAR HOOK-ASSOCIATED PROTEIN 1"/>
    <property type="match status" value="1"/>
</dbReference>
<dbReference type="EMBL" id="FXUF01000004">
    <property type="protein sequence ID" value="SMP52475.1"/>
    <property type="molecule type" value="Genomic_DNA"/>
</dbReference>
<dbReference type="NCBIfam" id="TIGR02492">
    <property type="entry name" value="flgK_ends"/>
    <property type="match status" value="1"/>
</dbReference>
<keyword evidence="11" id="KW-0969">Cilium</keyword>
<evidence type="ECO:0000256" key="1">
    <source>
        <dbReference type="ARBA" id="ARBA00004365"/>
    </source>
</evidence>
<keyword evidence="6 7" id="KW-0975">Bacterial flagellum</keyword>
<proteinExistence type="inferred from homology"/>
<dbReference type="GO" id="GO:0005198">
    <property type="term" value="F:structural molecule activity"/>
    <property type="evidence" value="ECO:0007669"/>
    <property type="project" value="UniProtKB-UniRule"/>
</dbReference>
<feature type="domain" description="Flagellar basal-body/hook protein C-terminal" evidence="9">
    <location>
        <begin position="479"/>
        <end position="517"/>
    </location>
</feature>
<evidence type="ECO:0000256" key="3">
    <source>
        <dbReference type="ARBA" id="ARBA00009677"/>
    </source>
</evidence>
<evidence type="ECO:0000259" key="9">
    <source>
        <dbReference type="Pfam" id="PF06429"/>
    </source>
</evidence>
<keyword evidence="11" id="KW-0282">Flagellum</keyword>
<dbReference type="InterPro" id="IPR053927">
    <property type="entry name" value="FlgK_helical"/>
</dbReference>
<dbReference type="Pfam" id="PF22638">
    <property type="entry name" value="FlgK_D1"/>
    <property type="match status" value="1"/>
</dbReference>
<dbReference type="InterPro" id="IPR002371">
    <property type="entry name" value="FlgK"/>
</dbReference>
<dbReference type="GO" id="GO:0009424">
    <property type="term" value="C:bacterial-type flagellum hook"/>
    <property type="evidence" value="ECO:0007669"/>
    <property type="project" value="UniProtKB-UniRule"/>
</dbReference>
<sequence length="524" mass="58333">MRSTFLGFNTARSGLFAAQRALDITGHNISNVNTPGYTRQRLEQTQSNPMSVMGGQGMLGTGVDMVAVKQLRNEFLDFRYRDEANSLAYWQTRQNGLAFVEAMFNEPSNTGINTVVDQFFSALQELSKEQNADELTHRALVLDRAVGVTTTISHLYDQLEKMVVDLNFDVQNTVTTVNALSDQIARLNKQIYMFEIDGSSANDLRDQRNLLIDQLSEYVKVDIVEVSDANDPSGKLNLPKKMVLQINGQPMVYHDRSYHLDASTKEKSPFFEALGVDLEINKIQWADGSYINPNSLQGELRGLLDLRDGSTATNKGLPYYISKLNEFARTFAKEMNEVAKTGYGLKGEVLDGIGDPDGTYGAGYLLFSAFGRSSEEMYDADGNIQHHLITAKNIGVSLDMQDLNKIPASATIDLLPGDATVIMDMLALRNKNSMFSEGKPEDFIKSLVANLGVDLQEAMRNTANQQILTEQIDNERTRYSGVSTDEELANMVRFQHAYNASARMITTMDEMLDVIINRLGLVGR</sequence>
<gene>
    <name evidence="7" type="primary">flgK</name>
    <name evidence="11" type="ORF">SAMN06296020_104244</name>
</gene>
<evidence type="ECO:0000256" key="5">
    <source>
        <dbReference type="ARBA" id="ARBA00022525"/>
    </source>
</evidence>
<dbReference type="SUPFAM" id="SSF64518">
    <property type="entry name" value="Phase 1 flagellin"/>
    <property type="match status" value="1"/>
</dbReference>
<dbReference type="PANTHER" id="PTHR30033">
    <property type="entry name" value="FLAGELLAR HOOK-ASSOCIATED PROTEIN 1"/>
    <property type="match status" value="1"/>
</dbReference>
<accession>A0AA45WVB2</accession>
<dbReference type="Pfam" id="PF00460">
    <property type="entry name" value="Flg_bb_rod"/>
    <property type="match status" value="1"/>
</dbReference>
<dbReference type="InterPro" id="IPR001444">
    <property type="entry name" value="Flag_bb_rod_N"/>
</dbReference>
<dbReference type="PRINTS" id="PR01005">
    <property type="entry name" value="FLGHOOKAP1"/>
</dbReference>
<dbReference type="RefSeq" id="WP_283408905.1">
    <property type="nucleotide sequence ID" value="NZ_FXUF01000004.1"/>
</dbReference>
<dbReference type="Pfam" id="PF06429">
    <property type="entry name" value="Flg_bbr_C"/>
    <property type="match status" value="1"/>
</dbReference>
<keyword evidence="5 7" id="KW-0964">Secreted</keyword>
<evidence type="ECO:0000259" key="10">
    <source>
        <dbReference type="Pfam" id="PF22638"/>
    </source>
</evidence>
<keyword evidence="11" id="KW-0966">Cell projection</keyword>
<comment type="similarity">
    <text evidence="3 7">Belongs to the flagella basal body rod proteins family.</text>
</comment>
<evidence type="ECO:0000259" key="8">
    <source>
        <dbReference type="Pfam" id="PF00460"/>
    </source>
</evidence>
<evidence type="ECO:0000256" key="7">
    <source>
        <dbReference type="RuleBase" id="RU362065"/>
    </source>
</evidence>
<evidence type="ECO:0000313" key="12">
    <source>
        <dbReference type="Proteomes" id="UP001158066"/>
    </source>
</evidence>
<name>A0AA45WVB2_9CLOT</name>
<dbReference type="Proteomes" id="UP001158066">
    <property type="component" value="Unassembled WGS sequence"/>
</dbReference>
<comment type="subcellular location">
    <subcellularLocation>
        <location evidence="1 7">Bacterial flagellum</location>
    </subcellularLocation>
    <subcellularLocation>
        <location evidence="2 7">Secreted</location>
    </subcellularLocation>
</comment>
<protein>
    <recommendedName>
        <fullName evidence="4 7">Flagellar hook-associated protein 1</fullName>
        <shortName evidence="7">HAP1</shortName>
    </recommendedName>
</protein>
<dbReference type="InterPro" id="IPR010930">
    <property type="entry name" value="Flg_bb/hook_C_dom"/>
</dbReference>
<dbReference type="GO" id="GO:0044780">
    <property type="term" value="P:bacterial-type flagellum assembly"/>
    <property type="evidence" value="ECO:0007669"/>
    <property type="project" value="InterPro"/>
</dbReference>
<organism evidence="11 12">
    <name type="scientific">Anoxynatronum buryatiense</name>
    <dbReference type="NCBI Taxonomy" id="489973"/>
    <lineage>
        <taxon>Bacteria</taxon>
        <taxon>Bacillati</taxon>
        <taxon>Bacillota</taxon>
        <taxon>Clostridia</taxon>
        <taxon>Eubacteriales</taxon>
        <taxon>Clostridiaceae</taxon>
        <taxon>Anoxynatronum</taxon>
    </lineage>
</organism>
<reference evidence="11" key="1">
    <citation type="submission" date="2017-05" db="EMBL/GenBank/DDBJ databases">
        <authorList>
            <person name="Varghese N."/>
            <person name="Submissions S."/>
        </authorList>
    </citation>
    <scope>NUCLEOTIDE SEQUENCE</scope>
    <source>
        <strain evidence="11">Su22</strain>
    </source>
</reference>